<dbReference type="Pfam" id="PF00646">
    <property type="entry name" value="F-box"/>
    <property type="match status" value="1"/>
</dbReference>
<reference evidence="2 3" key="1">
    <citation type="submission" date="2024-01" db="EMBL/GenBank/DDBJ databases">
        <title>The complete chloroplast genome sequence of Lithospermum erythrorhizon: insights into the phylogenetic relationship among Boraginaceae species and the maternal lineages of purple gromwells.</title>
        <authorList>
            <person name="Okada T."/>
            <person name="Watanabe K."/>
        </authorList>
    </citation>
    <scope>NUCLEOTIDE SEQUENCE [LARGE SCALE GENOMIC DNA]</scope>
</reference>
<sequence length="358" mass="41194">MESAKTIQYIPEEIIIQILQRLTVLSLLKFRCVCKLWFSLISWSKFKKTHLNHSKNSQNYANYHLILSPNQYSNPSFSCSLSSIFDKTAPFNLKPLNMQDSGVSRMRIFGHCNGLLCVSVNAELLLYNPSTRKSKKLPASVNDLKTYGLCYNESIDDYKVVELMNPCRQYFIKVDGGVSIFSLRTQSWMKRIIGGCFRDISTGLPIGGVLHWKNYSARQIVTVDTLTCTYATLERPNFDVLPGLLFWDVMEFGGGLGVYRHAFRTSVEIWTMNTSSWTKVLFIPYRGSPGGTRFPLLGLKDAHILFYNRRGRLMVYNSRENSYVYRRIPNDTRELNVNRFVPSPVYIESLIEPSFDQE</sequence>
<evidence type="ECO:0000313" key="3">
    <source>
        <dbReference type="Proteomes" id="UP001454036"/>
    </source>
</evidence>
<organism evidence="2 3">
    <name type="scientific">Lithospermum erythrorhizon</name>
    <name type="common">Purple gromwell</name>
    <name type="synonym">Lithospermum officinale var. erythrorhizon</name>
    <dbReference type="NCBI Taxonomy" id="34254"/>
    <lineage>
        <taxon>Eukaryota</taxon>
        <taxon>Viridiplantae</taxon>
        <taxon>Streptophyta</taxon>
        <taxon>Embryophyta</taxon>
        <taxon>Tracheophyta</taxon>
        <taxon>Spermatophyta</taxon>
        <taxon>Magnoliopsida</taxon>
        <taxon>eudicotyledons</taxon>
        <taxon>Gunneridae</taxon>
        <taxon>Pentapetalae</taxon>
        <taxon>asterids</taxon>
        <taxon>lamiids</taxon>
        <taxon>Boraginales</taxon>
        <taxon>Boraginaceae</taxon>
        <taxon>Boraginoideae</taxon>
        <taxon>Lithospermeae</taxon>
        <taxon>Lithospermum</taxon>
    </lineage>
</organism>
<dbReference type="InterPro" id="IPR001810">
    <property type="entry name" value="F-box_dom"/>
</dbReference>
<evidence type="ECO:0000313" key="2">
    <source>
        <dbReference type="EMBL" id="GAA0168913.1"/>
    </source>
</evidence>
<gene>
    <name evidence="2" type="ORF">LIER_23509</name>
</gene>
<dbReference type="Gene3D" id="3.80.10.10">
    <property type="entry name" value="Ribonuclease Inhibitor"/>
    <property type="match status" value="1"/>
</dbReference>
<comment type="caution">
    <text evidence="2">The sequence shown here is derived from an EMBL/GenBank/DDBJ whole genome shotgun (WGS) entry which is preliminary data.</text>
</comment>
<dbReference type="PANTHER" id="PTHR31672:SF13">
    <property type="entry name" value="F-BOX PROTEIN CPR30-LIKE"/>
    <property type="match status" value="1"/>
</dbReference>
<dbReference type="Pfam" id="PF08268">
    <property type="entry name" value="FBA_3"/>
    <property type="match status" value="1"/>
</dbReference>
<dbReference type="PROSITE" id="PS50181">
    <property type="entry name" value="FBOX"/>
    <property type="match status" value="1"/>
</dbReference>
<dbReference type="InterPro" id="IPR036047">
    <property type="entry name" value="F-box-like_dom_sf"/>
</dbReference>
<dbReference type="Proteomes" id="UP001454036">
    <property type="component" value="Unassembled WGS sequence"/>
</dbReference>
<feature type="domain" description="F-box" evidence="1">
    <location>
        <begin position="4"/>
        <end position="49"/>
    </location>
</feature>
<name>A0AAV3R0Y2_LITER</name>
<evidence type="ECO:0000259" key="1">
    <source>
        <dbReference type="PROSITE" id="PS50181"/>
    </source>
</evidence>
<dbReference type="NCBIfam" id="TIGR01640">
    <property type="entry name" value="F_box_assoc_1"/>
    <property type="match status" value="1"/>
</dbReference>
<accession>A0AAV3R0Y2</accession>
<dbReference type="AlphaFoldDB" id="A0AAV3R0Y2"/>
<dbReference type="InterPro" id="IPR017451">
    <property type="entry name" value="F-box-assoc_interact_dom"/>
</dbReference>
<dbReference type="EMBL" id="BAABME010006641">
    <property type="protein sequence ID" value="GAA0168913.1"/>
    <property type="molecule type" value="Genomic_DNA"/>
</dbReference>
<dbReference type="InterPro" id="IPR032675">
    <property type="entry name" value="LRR_dom_sf"/>
</dbReference>
<dbReference type="InterPro" id="IPR013187">
    <property type="entry name" value="F-box-assoc_dom_typ3"/>
</dbReference>
<proteinExistence type="predicted"/>
<protein>
    <recommendedName>
        <fullName evidence="1">F-box domain-containing protein</fullName>
    </recommendedName>
</protein>
<dbReference type="SUPFAM" id="SSF81383">
    <property type="entry name" value="F-box domain"/>
    <property type="match status" value="1"/>
</dbReference>
<dbReference type="InterPro" id="IPR050796">
    <property type="entry name" value="SCF_F-box_component"/>
</dbReference>
<dbReference type="PANTHER" id="PTHR31672">
    <property type="entry name" value="BNACNNG10540D PROTEIN"/>
    <property type="match status" value="1"/>
</dbReference>
<dbReference type="SMART" id="SM00256">
    <property type="entry name" value="FBOX"/>
    <property type="match status" value="1"/>
</dbReference>
<keyword evidence="3" id="KW-1185">Reference proteome</keyword>